<organism evidence="2 3">
    <name type="scientific">Cercophora newfieldiana</name>
    <dbReference type="NCBI Taxonomy" id="92897"/>
    <lineage>
        <taxon>Eukaryota</taxon>
        <taxon>Fungi</taxon>
        <taxon>Dikarya</taxon>
        <taxon>Ascomycota</taxon>
        <taxon>Pezizomycotina</taxon>
        <taxon>Sordariomycetes</taxon>
        <taxon>Sordariomycetidae</taxon>
        <taxon>Sordariales</taxon>
        <taxon>Lasiosphaeriaceae</taxon>
        <taxon>Cercophora</taxon>
    </lineage>
</organism>
<name>A0AA39YRG5_9PEZI</name>
<dbReference type="InterPro" id="IPR016181">
    <property type="entry name" value="Acyl_CoA_acyltransferase"/>
</dbReference>
<dbReference type="PANTHER" id="PTHR43792:SF1">
    <property type="entry name" value="N-ACETYLTRANSFERASE DOMAIN-CONTAINING PROTEIN"/>
    <property type="match status" value="1"/>
</dbReference>
<dbReference type="InterPro" id="IPR051531">
    <property type="entry name" value="N-acetyltransferase"/>
</dbReference>
<proteinExistence type="predicted"/>
<accession>A0AA39YRG5</accession>
<reference evidence="2" key="1">
    <citation type="submission" date="2023-06" db="EMBL/GenBank/DDBJ databases">
        <title>Genome-scale phylogeny and comparative genomics of the fungal order Sordariales.</title>
        <authorList>
            <consortium name="Lawrence Berkeley National Laboratory"/>
            <person name="Hensen N."/>
            <person name="Bonometti L."/>
            <person name="Westerberg I."/>
            <person name="Brannstrom I.O."/>
            <person name="Guillou S."/>
            <person name="Cros-Aarteil S."/>
            <person name="Calhoun S."/>
            <person name="Haridas S."/>
            <person name="Kuo A."/>
            <person name="Mondo S."/>
            <person name="Pangilinan J."/>
            <person name="Riley R."/>
            <person name="Labutti K."/>
            <person name="Andreopoulos B."/>
            <person name="Lipzen A."/>
            <person name="Chen C."/>
            <person name="Yanf M."/>
            <person name="Daum C."/>
            <person name="Ng V."/>
            <person name="Clum A."/>
            <person name="Steindorff A."/>
            <person name="Ohm R."/>
            <person name="Martin F."/>
            <person name="Silar P."/>
            <person name="Natvig D."/>
            <person name="Lalanne C."/>
            <person name="Gautier V."/>
            <person name="Ament-Velasquez S.L."/>
            <person name="Kruys A."/>
            <person name="Hutchinson M.I."/>
            <person name="Powell A.J."/>
            <person name="Barry K."/>
            <person name="Miller A.N."/>
            <person name="Grigoriev I.V."/>
            <person name="Debuchy R."/>
            <person name="Gladieux P."/>
            <person name="Thoren M.H."/>
            <person name="Johannesson H."/>
        </authorList>
    </citation>
    <scope>NUCLEOTIDE SEQUENCE</scope>
    <source>
        <strain evidence="2">SMH2532-1</strain>
    </source>
</reference>
<comment type="caution">
    <text evidence="2">The sequence shown here is derived from an EMBL/GenBank/DDBJ whole genome shotgun (WGS) entry which is preliminary data.</text>
</comment>
<feature type="domain" description="N-acetyltransferase" evidence="1">
    <location>
        <begin position="43"/>
        <end position="224"/>
    </location>
</feature>
<dbReference type="Gene3D" id="3.40.630.30">
    <property type="match status" value="1"/>
</dbReference>
<dbReference type="Pfam" id="PF13302">
    <property type="entry name" value="Acetyltransf_3"/>
    <property type="match status" value="1"/>
</dbReference>
<evidence type="ECO:0000259" key="1">
    <source>
        <dbReference type="PROSITE" id="PS51186"/>
    </source>
</evidence>
<dbReference type="SUPFAM" id="SSF55729">
    <property type="entry name" value="Acyl-CoA N-acyltransferases (Nat)"/>
    <property type="match status" value="1"/>
</dbReference>
<protein>
    <submittedName>
        <fullName evidence="2">GNAT domain-containing protein</fullName>
    </submittedName>
</protein>
<sequence length="230" mass="25963">MSSTEPTPTTKTEDDGFVVVKTTRPVSPFPHNEERQPIVTERLILRVFRPEDIDGLRELRTQPEVMKWTMQGRVDGDMAETQARLDPFLGESALGSYNFAITLRGTGELIGLGGCHNFCSSQGWPEMGYMFKTQHWGKGLATEFLKGFVERWRTLPREEVELKVKEASVIGGEEGRAREVLVAITDEVNWGSKKVLEKNGFERFLEWKGAGQDVTLVGWRLRMGGEEGRS</sequence>
<keyword evidence="3" id="KW-1185">Reference proteome</keyword>
<dbReference type="PANTHER" id="PTHR43792">
    <property type="entry name" value="GNAT FAMILY, PUTATIVE (AFU_ORTHOLOGUE AFUA_3G00765)-RELATED-RELATED"/>
    <property type="match status" value="1"/>
</dbReference>
<gene>
    <name evidence="2" type="ORF">B0T16DRAFT_319724</name>
</gene>
<dbReference type="GO" id="GO:0016747">
    <property type="term" value="F:acyltransferase activity, transferring groups other than amino-acyl groups"/>
    <property type="evidence" value="ECO:0007669"/>
    <property type="project" value="InterPro"/>
</dbReference>
<dbReference type="PROSITE" id="PS51186">
    <property type="entry name" value="GNAT"/>
    <property type="match status" value="1"/>
</dbReference>
<evidence type="ECO:0000313" key="2">
    <source>
        <dbReference type="EMBL" id="KAK0657287.1"/>
    </source>
</evidence>
<dbReference type="Proteomes" id="UP001174936">
    <property type="component" value="Unassembled WGS sequence"/>
</dbReference>
<dbReference type="InterPro" id="IPR000182">
    <property type="entry name" value="GNAT_dom"/>
</dbReference>
<dbReference type="EMBL" id="JAULSV010000001">
    <property type="protein sequence ID" value="KAK0657287.1"/>
    <property type="molecule type" value="Genomic_DNA"/>
</dbReference>
<dbReference type="AlphaFoldDB" id="A0AA39YRG5"/>
<evidence type="ECO:0000313" key="3">
    <source>
        <dbReference type="Proteomes" id="UP001174936"/>
    </source>
</evidence>